<dbReference type="PANTHER" id="PTHR38436">
    <property type="entry name" value="POLYKETIDE CYCLASE SNOAL-LIKE DOMAIN"/>
    <property type="match status" value="1"/>
</dbReference>
<dbReference type="SUPFAM" id="SSF54427">
    <property type="entry name" value="NTF2-like"/>
    <property type="match status" value="1"/>
</dbReference>
<dbReference type="EMBL" id="LUKN01000956">
    <property type="protein sequence ID" value="OAR01860.1"/>
    <property type="molecule type" value="Genomic_DNA"/>
</dbReference>
<dbReference type="OMA" id="FSEHAFY"/>
<dbReference type="InterPro" id="IPR009959">
    <property type="entry name" value="Cyclase_SnoaL-like"/>
</dbReference>
<keyword evidence="2" id="KW-1185">Reference proteome</keyword>
<gene>
    <name evidence="1" type="ORF">LLEC1_01796</name>
</gene>
<evidence type="ECO:0008006" key="3">
    <source>
        <dbReference type="Google" id="ProtNLM"/>
    </source>
</evidence>
<comment type="caution">
    <text evidence="1">The sequence shown here is derived from an EMBL/GenBank/DDBJ whole genome shotgun (WGS) entry which is preliminary data.</text>
</comment>
<dbReference type="PANTHER" id="PTHR38436:SF1">
    <property type="entry name" value="ESTER CYCLASE"/>
    <property type="match status" value="1"/>
</dbReference>
<protein>
    <recommendedName>
        <fullName evidence="3">SnoaL-like domain-containing protein</fullName>
    </recommendedName>
</protein>
<dbReference type="InterPro" id="IPR032710">
    <property type="entry name" value="NTF2-like_dom_sf"/>
</dbReference>
<sequence length="266" mass="30358">MKNSKSIQHIFSEWNMAIRSGDWHRAETFLAADVIVNHSSMARHAYVQKLQHDKFQTARLDMCIFDDNSADIAARYTFPSSSESLNQGEEWTEQTLFTIISDKISVIETLAGANSCTNVVSDEKAQVNLQTRKAQSSDLRKFYNEYIGSINALTMREHFHDFCQDVVTHNFVKYGRDDYREMIESSFKEISGLRFTIERLIVNAEDQRVAARLGFTGVPTKEFRGIAPTGNSVVFSEHAFYQLEQGRIKQVWSLLDLASYRASLAS</sequence>
<name>A0A179IJF6_CORDF</name>
<evidence type="ECO:0000313" key="1">
    <source>
        <dbReference type="EMBL" id="OAR01860.1"/>
    </source>
</evidence>
<dbReference type="Gene3D" id="3.10.450.50">
    <property type="match status" value="1"/>
</dbReference>
<dbReference type="OrthoDB" id="2830113at2759"/>
<dbReference type="GO" id="GO:0030638">
    <property type="term" value="P:polyketide metabolic process"/>
    <property type="evidence" value="ECO:0007669"/>
    <property type="project" value="InterPro"/>
</dbReference>
<dbReference type="Proteomes" id="UP000243081">
    <property type="component" value="Unassembled WGS sequence"/>
</dbReference>
<organism evidence="1 2">
    <name type="scientific">Cordyceps confragosa</name>
    <name type="common">Lecanicillium lecanii</name>
    <dbReference type="NCBI Taxonomy" id="2714763"/>
    <lineage>
        <taxon>Eukaryota</taxon>
        <taxon>Fungi</taxon>
        <taxon>Dikarya</taxon>
        <taxon>Ascomycota</taxon>
        <taxon>Pezizomycotina</taxon>
        <taxon>Sordariomycetes</taxon>
        <taxon>Hypocreomycetidae</taxon>
        <taxon>Hypocreales</taxon>
        <taxon>Cordycipitaceae</taxon>
        <taxon>Akanthomyces</taxon>
    </lineage>
</organism>
<dbReference type="AlphaFoldDB" id="A0A179IJF6"/>
<evidence type="ECO:0000313" key="2">
    <source>
        <dbReference type="Proteomes" id="UP000243081"/>
    </source>
</evidence>
<proteinExistence type="predicted"/>
<dbReference type="Pfam" id="PF07366">
    <property type="entry name" value="SnoaL"/>
    <property type="match status" value="1"/>
</dbReference>
<reference evidence="1 2" key="1">
    <citation type="submission" date="2016-03" db="EMBL/GenBank/DDBJ databases">
        <title>Fine-scale spatial genetic structure of a fungal parasite of coffee scale insects.</title>
        <authorList>
            <person name="Jackson D."/>
            <person name="Zemenick K.A."/>
            <person name="Malloure B."/>
            <person name="Quandt C.A."/>
            <person name="James T.Y."/>
        </authorList>
    </citation>
    <scope>NUCLEOTIDE SEQUENCE [LARGE SCALE GENOMIC DNA]</scope>
    <source>
        <strain evidence="1 2">UM487</strain>
    </source>
</reference>
<accession>A0A179IJF6</accession>